<sequence>MGVGGKFWDVLKPYGKQEGHDFLRDKWVAVDLSYWVVQHETALKKKIGVHGHQPRNPHLRLTFFRTLNLFSKFGAFPIFVVDGTPSPLKSKARILRFFQASGIDRSSSSLPKEGLSVERNRVFNKCVRECVELLKLLGIPVLKAKGEAEALCAQLNKDGHVDACITADSDAFLFGAKCVIKCIHPNSREPFECYCISDIEGGLGLKRNHLIAISLLVGNDHDLGGVRGIGIETAIRFTSSYSEDEILNRLIEMGNRDGPFSEDVGLGCMDDPPEKPIGFKCNCSSCSCEPERKLKEQKKKEIWKIKVCNRIICEPGFPKTEIIEMYLGDDNGYFPVEDGPCLSWERLNEEMVVEFLVYHQNWEPSYVRQKLLMMHSTLYLREAAATKLDGRLLCGKYEFNSIKRVKVRNGVKSFVVKWMKPASIGGSFACETPDRRADFEDDVVEMNEMEDNFDEPDEPQVYVDDGCCFLLTDEHMDLVKSAFPEEVRKFFAEKEQKDSSRRKSGNSTPHGPRSTNSKSRGVQTSITEFFRSTKVGNRGMSGDITPGSADVGASSKVKRKDTRLKPSKSVRRRLLFG</sequence>
<dbReference type="Proteomes" id="UP001057402">
    <property type="component" value="Chromosome 11"/>
</dbReference>
<dbReference type="EMBL" id="CM042890">
    <property type="protein sequence ID" value="KAI4311589.1"/>
    <property type="molecule type" value="Genomic_DNA"/>
</dbReference>
<name>A0ACB9LJU5_9MYRT</name>
<proteinExistence type="predicted"/>
<keyword evidence="2" id="KW-1185">Reference proteome</keyword>
<accession>A0ACB9LJU5</accession>
<reference evidence="2" key="1">
    <citation type="journal article" date="2023" name="Front. Plant Sci.">
        <title>Chromosomal-level genome assembly of Melastoma candidum provides insights into trichome evolution.</title>
        <authorList>
            <person name="Zhong Y."/>
            <person name="Wu W."/>
            <person name="Sun C."/>
            <person name="Zou P."/>
            <person name="Liu Y."/>
            <person name="Dai S."/>
            <person name="Zhou R."/>
        </authorList>
    </citation>
    <scope>NUCLEOTIDE SEQUENCE [LARGE SCALE GENOMIC DNA]</scope>
</reference>
<gene>
    <name evidence="1" type="ORF">MLD38_036473</name>
</gene>
<organism evidence="1 2">
    <name type="scientific">Melastoma candidum</name>
    <dbReference type="NCBI Taxonomy" id="119954"/>
    <lineage>
        <taxon>Eukaryota</taxon>
        <taxon>Viridiplantae</taxon>
        <taxon>Streptophyta</taxon>
        <taxon>Embryophyta</taxon>
        <taxon>Tracheophyta</taxon>
        <taxon>Spermatophyta</taxon>
        <taxon>Magnoliopsida</taxon>
        <taxon>eudicotyledons</taxon>
        <taxon>Gunneridae</taxon>
        <taxon>Pentapetalae</taxon>
        <taxon>rosids</taxon>
        <taxon>malvids</taxon>
        <taxon>Myrtales</taxon>
        <taxon>Melastomataceae</taxon>
        <taxon>Melastomatoideae</taxon>
        <taxon>Melastomateae</taxon>
        <taxon>Melastoma</taxon>
    </lineage>
</organism>
<evidence type="ECO:0000313" key="2">
    <source>
        <dbReference type="Proteomes" id="UP001057402"/>
    </source>
</evidence>
<protein>
    <submittedName>
        <fullName evidence="1">Uncharacterized protein</fullName>
    </submittedName>
</protein>
<comment type="caution">
    <text evidence="1">The sequence shown here is derived from an EMBL/GenBank/DDBJ whole genome shotgun (WGS) entry which is preliminary data.</text>
</comment>
<evidence type="ECO:0000313" key="1">
    <source>
        <dbReference type="EMBL" id="KAI4311589.1"/>
    </source>
</evidence>